<proteinExistence type="predicted"/>
<name>A0ABW3SS15_9BACT</name>
<comment type="caution">
    <text evidence="5">The sequence shown here is derived from an EMBL/GenBank/DDBJ whole genome shotgun (WGS) entry which is preliminary data.</text>
</comment>
<dbReference type="PANTHER" id="PTHR47313:SF1">
    <property type="entry name" value="RIBOSOMAL RNA LARGE SUBUNIT METHYLTRANSFERASE K_L"/>
    <property type="match status" value="1"/>
</dbReference>
<feature type="domain" description="THUMP" evidence="4">
    <location>
        <begin position="51"/>
        <end position="162"/>
    </location>
</feature>
<evidence type="ECO:0000256" key="1">
    <source>
        <dbReference type="ARBA" id="ARBA00022603"/>
    </source>
</evidence>
<evidence type="ECO:0000259" key="4">
    <source>
        <dbReference type="PROSITE" id="PS51165"/>
    </source>
</evidence>
<dbReference type="InterPro" id="IPR029063">
    <property type="entry name" value="SAM-dependent_MTases_sf"/>
</dbReference>
<dbReference type="InterPro" id="IPR054170">
    <property type="entry name" value="RlmL_1st"/>
</dbReference>
<keyword evidence="6" id="KW-1185">Reference proteome</keyword>
<evidence type="ECO:0000256" key="3">
    <source>
        <dbReference type="PROSITE-ProRule" id="PRU00529"/>
    </source>
</evidence>
<protein>
    <submittedName>
        <fullName evidence="5">Class I SAM-dependent RNA methyltransferase</fullName>
    </submittedName>
</protein>
<dbReference type="PRINTS" id="PR00507">
    <property type="entry name" value="N12N6MTFRASE"/>
</dbReference>
<dbReference type="GO" id="GO:0032259">
    <property type="term" value="P:methylation"/>
    <property type="evidence" value="ECO:0007669"/>
    <property type="project" value="UniProtKB-KW"/>
</dbReference>
<dbReference type="Pfam" id="PF02926">
    <property type="entry name" value="THUMP"/>
    <property type="match status" value="1"/>
</dbReference>
<dbReference type="SUPFAM" id="SSF53335">
    <property type="entry name" value="S-adenosyl-L-methionine-dependent methyltransferases"/>
    <property type="match status" value="1"/>
</dbReference>
<dbReference type="Gene3D" id="3.30.2130.30">
    <property type="match status" value="1"/>
</dbReference>
<dbReference type="InterPro" id="IPR002052">
    <property type="entry name" value="DNA_methylase_N6_adenine_CS"/>
</dbReference>
<accession>A0ABW3SS15</accession>
<evidence type="ECO:0000256" key="2">
    <source>
        <dbReference type="ARBA" id="ARBA00022679"/>
    </source>
</evidence>
<dbReference type="PROSITE" id="PS51165">
    <property type="entry name" value="THUMP"/>
    <property type="match status" value="1"/>
</dbReference>
<evidence type="ECO:0000313" key="6">
    <source>
        <dbReference type="Proteomes" id="UP001597094"/>
    </source>
</evidence>
<dbReference type="EMBL" id="JBHTLD010000165">
    <property type="protein sequence ID" value="MFD1187693.1"/>
    <property type="molecule type" value="Genomic_DNA"/>
</dbReference>
<dbReference type="Gene3D" id="3.40.50.150">
    <property type="entry name" value="Vaccinia Virus protein VP39"/>
    <property type="match status" value="1"/>
</dbReference>
<dbReference type="RefSeq" id="WP_377529794.1">
    <property type="nucleotide sequence ID" value="NZ_JBHTLD010000165.1"/>
</dbReference>
<dbReference type="Proteomes" id="UP001597094">
    <property type="component" value="Unassembled WGS sequence"/>
</dbReference>
<reference evidence="6" key="1">
    <citation type="journal article" date="2019" name="Int. J. Syst. Evol. Microbiol.">
        <title>The Global Catalogue of Microorganisms (GCM) 10K type strain sequencing project: providing services to taxonomists for standard genome sequencing and annotation.</title>
        <authorList>
            <consortium name="The Broad Institute Genomics Platform"/>
            <consortium name="The Broad Institute Genome Sequencing Center for Infectious Disease"/>
            <person name="Wu L."/>
            <person name="Ma J."/>
        </authorList>
    </citation>
    <scope>NUCLEOTIDE SEQUENCE [LARGE SCALE GENOMIC DNA]</scope>
    <source>
        <strain evidence="6">JCM 31319</strain>
    </source>
</reference>
<dbReference type="SMART" id="SM00981">
    <property type="entry name" value="THUMP"/>
    <property type="match status" value="1"/>
</dbReference>
<evidence type="ECO:0000313" key="5">
    <source>
        <dbReference type="EMBL" id="MFD1187693.1"/>
    </source>
</evidence>
<dbReference type="PROSITE" id="PS01261">
    <property type="entry name" value="UPF0020"/>
    <property type="match status" value="1"/>
</dbReference>
<keyword evidence="3" id="KW-0694">RNA-binding</keyword>
<dbReference type="InterPro" id="IPR053943">
    <property type="entry name" value="RlmKL-like_Mtase_CS"/>
</dbReference>
<dbReference type="CDD" id="cd11715">
    <property type="entry name" value="THUMP_AdoMetMT"/>
    <property type="match status" value="1"/>
</dbReference>
<keyword evidence="1 5" id="KW-0489">Methyltransferase</keyword>
<dbReference type="InterPro" id="IPR000241">
    <property type="entry name" value="RlmKL-like_Mtase"/>
</dbReference>
<dbReference type="PROSITE" id="PS00092">
    <property type="entry name" value="N6_MTASE"/>
    <property type="match status" value="1"/>
</dbReference>
<keyword evidence="2" id="KW-0808">Transferase</keyword>
<dbReference type="Pfam" id="PF22020">
    <property type="entry name" value="RlmL_1st"/>
    <property type="match status" value="1"/>
</dbReference>
<dbReference type="Pfam" id="PF01170">
    <property type="entry name" value="UPF0020"/>
    <property type="match status" value="1"/>
</dbReference>
<dbReference type="InterPro" id="IPR004114">
    <property type="entry name" value="THUMP_dom"/>
</dbReference>
<dbReference type="PANTHER" id="PTHR47313">
    <property type="entry name" value="RIBOSOMAL RNA LARGE SUBUNIT METHYLTRANSFERASE K/L"/>
    <property type="match status" value="1"/>
</dbReference>
<organism evidence="5 6">
    <name type="scientific">Pontibacter rugosus</name>
    <dbReference type="NCBI Taxonomy" id="1745966"/>
    <lineage>
        <taxon>Bacteria</taxon>
        <taxon>Pseudomonadati</taxon>
        <taxon>Bacteroidota</taxon>
        <taxon>Cytophagia</taxon>
        <taxon>Cytophagales</taxon>
        <taxon>Hymenobacteraceae</taxon>
        <taxon>Pontibacter</taxon>
    </lineage>
</organism>
<gene>
    <name evidence="5" type="ORF">ACFQ2O_15865</name>
</gene>
<dbReference type="GO" id="GO:0008168">
    <property type="term" value="F:methyltransferase activity"/>
    <property type="evidence" value="ECO:0007669"/>
    <property type="project" value="UniProtKB-KW"/>
</dbReference>
<sequence>MAKKTQTENFNITVTTLSGLEDVLAEELRALDMEFIKVGNRAVTCSGNQRQLYEANLWCRTAIRVLKPIYQFKARDEKNLYEQVQTINWSDILDVNMTFAIDAVVSHSTFEHSLYVSQLTKDAIVDQFRSKTGERPSVDRIRPDIRLNLHMHENMVTLSLDSSGDSLHRRGYRLQTNVAPLNEVLAAGIIGLSGWDRKSTFIDPMCGSGTFLIEAAMMAQNIAPGLYRRDPYGFEKWKDYNEALLKMIWTTAEAKAKDAPQAQILGFDLDADYVAAALANIEEAGLEQVIKVEEANFFQTTAPSEQGVVVMNPPYNERILSDDINLLYKNIGDTLKNNYQGFDAFVLTGNLEAAKNVGLRTSRRIPLYNGSIECRLLKYELYRGSRKGGQEQTTEAEGEI</sequence>